<keyword evidence="3" id="KW-0862">Zinc</keyword>
<dbReference type="AlphaFoldDB" id="A0A7S2Q3J1"/>
<dbReference type="PANTHER" id="PTHR11102:SF160">
    <property type="entry name" value="ERAD-ASSOCIATED E3 UBIQUITIN-PROTEIN LIGASE COMPONENT HRD3"/>
    <property type="match status" value="1"/>
</dbReference>
<dbReference type="EMBL" id="HBGZ01032901">
    <property type="protein sequence ID" value="CAD9631724.1"/>
    <property type="molecule type" value="Transcribed_RNA"/>
</dbReference>
<evidence type="ECO:0000256" key="6">
    <source>
        <dbReference type="SAM" id="MobiDB-lite"/>
    </source>
</evidence>
<dbReference type="InterPro" id="IPR002893">
    <property type="entry name" value="Znf_MYND"/>
</dbReference>
<evidence type="ECO:0000256" key="1">
    <source>
        <dbReference type="ARBA" id="ARBA00022723"/>
    </source>
</evidence>
<keyword evidence="1" id="KW-0479">Metal-binding</keyword>
<dbReference type="SMART" id="SM00671">
    <property type="entry name" value="SEL1"/>
    <property type="match status" value="3"/>
</dbReference>
<gene>
    <name evidence="8" type="ORF">SMAR0320_LOCUS23540</name>
</gene>
<name>A0A7S2Q3J1_9STRA</name>
<feature type="region of interest" description="Disordered" evidence="6">
    <location>
        <begin position="1"/>
        <end position="25"/>
    </location>
</feature>
<evidence type="ECO:0000256" key="3">
    <source>
        <dbReference type="ARBA" id="ARBA00022833"/>
    </source>
</evidence>
<sequence length="505" mass="56848">MGNSSSGDDAPFAEEQPTSNVITEQHTTSEKNLIEQLEQEADNAHAACIHWTQTHRRLHIPYPEEDFLKMKGKVVKAEDKLAHARFANIVNEEWERIEAVVDEELERIEGLGRQTKGFEVCAVCNKDLSNKLALVKKYGAGKVKYQIAPCCGKIICYQCRPPFSRDFTTVLKQMTEKAEKGGGPSVLDVQLPGPAMCPNCNYVAKGNLTERQKFKWNEKFAAEGIPWGMFEVSVMLKAGKGCQKNLKKAKKWMEKAAETNYDKAMHALAIEYSLEGTPQSLLKAKDLLLGAADQGHDFSYNFLSVLYLGRGEGKNFPEKNLEKAKRFASLAAYYQNEALMGNDCEQMMLCHSKRDGSDDSCVPPRDALPDSPEARQFQLMTYWTGKGAHLNDSLRVQFSNMLALFTSEKFIHKYSGGCCFPGYTTLPLAKKMLRKGEETSILISVMSEKCIHCKKKNVDGSMKQCSGCKVFHFCGQECQLKHWNAGHKRECKGEHWIKEFMGLRT</sequence>
<dbReference type="Pfam" id="PF01753">
    <property type="entry name" value="zf-MYND"/>
    <property type="match status" value="1"/>
</dbReference>
<dbReference type="SUPFAM" id="SSF144232">
    <property type="entry name" value="HIT/MYND zinc finger-like"/>
    <property type="match status" value="1"/>
</dbReference>
<proteinExistence type="inferred from homology"/>
<evidence type="ECO:0000256" key="4">
    <source>
        <dbReference type="ARBA" id="ARBA00038101"/>
    </source>
</evidence>
<evidence type="ECO:0000259" key="7">
    <source>
        <dbReference type="PROSITE" id="PS50865"/>
    </source>
</evidence>
<feature type="domain" description="MYND-type" evidence="7">
    <location>
        <begin position="450"/>
        <end position="491"/>
    </location>
</feature>
<dbReference type="PROSITE" id="PS01360">
    <property type="entry name" value="ZF_MYND_1"/>
    <property type="match status" value="1"/>
</dbReference>
<dbReference type="PROSITE" id="PS50865">
    <property type="entry name" value="ZF_MYND_2"/>
    <property type="match status" value="1"/>
</dbReference>
<feature type="compositionally biased region" description="Polar residues" evidence="6">
    <location>
        <begin position="16"/>
        <end position="25"/>
    </location>
</feature>
<dbReference type="PANTHER" id="PTHR11102">
    <property type="entry name" value="SEL-1-LIKE PROTEIN"/>
    <property type="match status" value="1"/>
</dbReference>
<evidence type="ECO:0000256" key="5">
    <source>
        <dbReference type="PROSITE-ProRule" id="PRU00134"/>
    </source>
</evidence>
<keyword evidence="2 5" id="KW-0863">Zinc-finger</keyword>
<dbReference type="SUPFAM" id="SSF81901">
    <property type="entry name" value="HCP-like"/>
    <property type="match status" value="1"/>
</dbReference>
<dbReference type="Gene3D" id="1.25.40.10">
    <property type="entry name" value="Tetratricopeptide repeat domain"/>
    <property type="match status" value="1"/>
</dbReference>
<dbReference type="InterPro" id="IPR011990">
    <property type="entry name" value="TPR-like_helical_dom_sf"/>
</dbReference>
<dbReference type="Pfam" id="PF08238">
    <property type="entry name" value="Sel1"/>
    <property type="match status" value="3"/>
</dbReference>
<dbReference type="GO" id="GO:0008270">
    <property type="term" value="F:zinc ion binding"/>
    <property type="evidence" value="ECO:0007669"/>
    <property type="project" value="UniProtKB-KW"/>
</dbReference>
<organism evidence="8">
    <name type="scientific">Skeletonema marinoi</name>
    <dbReference type="NCBI Taxonomy" id="267567"/>
    <lineage>
        <taxon>Eukaryota</taxon>
        <taxon>Sar</taxon>
        <taxon>Stramenopiles</taxon>
        <taxon>Ochrophyta</taxon>
        <taxon>Bacillariophyta</taxon>
        <taxon>Coscinodiscophyceae</taxon>
        <taxon>Thalassiosirophycidae</taxon>
        <taxon>Thalassiosirales</taxon>
        <taxon>Skeletonemataceae</taxon>
        <taxon>Skeletonema</taxon>
        <taxon>Skeletonema marinoi-dohrnii complex</taxon>
    </lineage>
</organism>
<evidence type="ECO:0000256" key="2">
    <source>
        <dbReference type="ARBA" id="ARBA00022771"/>
    </source>
</evidence>
<comment type="similarity">
    <text evidence="4">Belongs to the sel-1 family.</text>
</comment>
<dbReference type="InterPro" id="IPR006597">
    <property type="entry name" value="Sel1-like"/>
</dbReference>
<dbReference type="InterPro" id="IPR050767">
    <property type="entry name" value="Sel1_AlgK"/>
</dbReference>
<reference evidence="8" key="1">
    <citation type="submission" date="2021-01" db="EMBL/GenBank/DDBJ databases">
        <authorList>
            <person name="Corre E."/>
            <person name="Pelletier E."/>
            <person name="Niang G."/>
            <person name="Scheremetjew M."/>
            <person name="Finn R."/>
            <person name="Kale V."/>
            <person name="Holt S."/>
            <person name="Cochrane G."/>
            <person name="Meng A."/>
            <person name="Brown T."/>
            <person name="Cohen L."/>
        </authorList>
    </citation>
    <scope>NUCLEOTIDE SEQUENCE</scope>
    <source>
        <strain evidence="8">SM1012Den-03</strain>
    </source>
</reference>
<accession>A0A7S2Q3J1</accession>
<evidence type="ECO:0000313" key="8">
    <source>
        <dbReference type="EMBL" id="CAD9631724.1"/>
    </source>
</evidence>
<protein>
    <recommendedName>
        <fullName evidence="7">MYND-type domain-containing protein</fullName>
    </recommendedName>
</protein>
<dbReference type="Gene3D" id="6.10.140.2220">
    <property type="match status" value="1"/>
</dbReference>